<gene>
    <name evidence="2" type="ORF">Q3O60_00705</name>
</gene>
<accession>A0ABT9GUR1</accession>
<evidence type="ECO:0000313" key="3">
    <source>
        <dbReference type="Proteomes" id="UP001231616"/>
    </source>
</evidence>
<dbReference type="RefSeq" id="WP_305891980.1">
    <property type="nucleotide sequence ID" value="NZ_JAUZVZ010000001.1"/>
</dbReference>
<keyword evidence="3" id="KW-1185">Reference proteome</keyword>
<evidence type="ECO:0000313" key="2">
    <source>
        <dbReference type="EMBL" id="MDP4534713.1"/>
    </source>
</evidence>
<keyword evidence="1" id="KW-1133">Transmembrane helix</keyword>
<comment type="caution">
    <text evidence="2">The sequence shown here is derived from an EMBL/GenBank/DDBJ whole genome shotgun (WGS) entry which is preliminary data.</text>
</comment>
<keyword evidence="1" id="KW-0472">Membrane</keyword>
<feature type="transmembrane region" description="Helical" evidence="1">
    <location>
        <begin position="89"/>
        <end position="114"/>
    </location>
</feature>
<feature type="transmembrane region" description="Helical" evidence="1">
    <location>
        <begin position="6"/>
        <end position="31"/>
    </location>
</feature>
<dbReference type="Proteomes" id="UP001231616">
    <property type="component" value="Unassembled WGS sequence"/>
</dbReference>
<keyword evidence="1" id="KW-0812">Transmembrane</keyword>
<sequence length="122" mass="14014">MPFWFAILLAGVVTSMIIAYPIVTLFVTLPIQRRLRVQSQDYITNWAIWPFRSGVYAMAAVIPFTHWEKERNRSFVQGMNEVRKTATPIQWLLSFWLLSSLAGNLLLALFLMVVEIIGGWPA</sequence>
<dbReference type="EMBL" id="JAUZVZ010000001">
    <property type="protein sequence ID" value="MDP4534713.1"/>
    <property type="molecule type" value="Genomic_DNA"/>
</dbReference>
<reference evidence="2 3" key="1">
    <citation type="submission" date="2023-08" db="EMBL/GenBank/DDBJ databases">
        <authorList>
            <person name="Joshi A."/>
            <person name="Thite S."/>
        </authorList>
    </citation>
    <scope>NUCLEOTIDE SEQUENCE [LARGE SCALE GENOMIC DNA]</scope>
    <source>
        <strain evidence="2 3">AC40</strain>
    </source>
</reference>
<name>A0ABT9GUR1_9GAMM</name>
<proteinExistence type="predicted"/>
<evidence type="ECO:0000256" key="1">
    <source>
        <dbReference type="SAM" id="Phobius"/>
    </source>
</evidence>
<organism evidence="2 3">
    <name type="scientific">Alkalimonas collagenimarina</name>
    <dbReference type="NCBI Taxonomy" id="400390"/>
    <lineage>
        <taxon>Bacteria</taxon>
        <taxon>Pseudomonadati</taxon>
        <taxon>Pseudomonadota</taxon>
        <taxon>Gammaproteobacteria</taxon>
        <taxon>Alkalimonas</taxon>
    </lineage>
</organism>
<protein>
    <submittedName>
        <fullName evidence="2">Uncharacterized protein</fullName>
    </submittedName>
</protein>